<comment type="caution">
    <text evidence="2">The sequence shown here is derived from an EMBL/GenBank/DDBJ whole genome shotgun (WGS) entry which is preliminary data.</text>
</comment>
<dbReference type="PROSITE" id="PS51186">
    <property type="entry name" value="GNAT"/>
    <property type="match status" value="1"/>
</dbReference>
<gene>
    <name evidence="2" type="ORF">GV64_06865</name>
</gene>
<organism evidence="2 3">
    <name type="scientific">Endozoicomonas elysicola</name>
    <dbReference type="NCBI Taxonomy" id="305900"/>
    <lineage>
        <taxon>Bacteria</taxon>
        <taxon>Pseudomonadati</taxon>
        <taxon>Pseudomonadota</taxon>
        <taxon>Gammaproteobacteria</taxon>
        <taxon>Oceanospirillales</taxon>
        <taxon>Endozoicomonadaceae</taxon>
        <taxon>Endozoicomonas</taxon>
    </lineage>
</organism>
<dbReference type="PANTHER" id="PTHR13538">
    <property type="entry name" value="N-ACETYLTRANSFERASE 6"/>
    <property type="match status" value="1"/>
</dbReference>
<protein>
    <recommendedName>
        <fullName evidence="1">N-acetyltransferase domain-containing protein</fullName>
    </recommendedName>
</protein>
<reference evidence="2 3" key="1">
    <citation type="submission" date="2014-06" db="EMBL/GenBank/DDBJ databases">
        <title>Whole Genome Sequences of Three Symbiotic Endozoicomonas Bacteria.</title>
        <authorList>
            <person name="Neave M.J."/>
            <person name="Apprill A."/>
            <person name="Voolstra C.R."/>
        </authorList>
    </citation>
    <scope>NUCLEOTIDE SEQUENCE [LARGE SCALE GENOMIC DNA]</scope>
    <source>
        <strain evidence="2 3">DSM 22380</strain>
    </source>
</reference>
<dbReference type="Proteomes" id="UP000027997">
    <property type="component" value="Unassembled WGS sequence"/>
</dbReference>
<dbReference type="CDD" id="cd04301">
    <property type="entry name" value="NAT_SF"/>
    <property type="match status" value="1"/>
</dbReference>
<dbReference type="STRING" id="305900.GV64_06865"/>
<dbReference type="InterPro" id="IPR016181">
    <property type="entry name" value="Acyl_CoA_acyltransferase"/>
</dbReference>
<dbReference type="InterPro" id="IPR000182">
    <property type="entry name" value="GNAT_dom"/>
</dbReference>
<dbReference type="GO" id="GO:0005737">
    <property type="term" value="C:cytoplasm"/>
    <property type="evidence" value="ECO:0007669"/>
    <property type="project" value="TreeGrafter"/>
</dbReference>
<dbReference type="GO" id="GO:1905502">
    <property type="term" value="F:acetyl-CoA binding"/>
    <property type="evidence" value="ECO:0007669"/>
    <property type="project" value="TreeGrafter"/>
</dbReference>
<evidence type="ECO:0000259" key="1">
    <source>
        <dbReference type="PROSITE" id="PS51186"/>
    </source>
</evidence>
<feature type="domain" description="N-acetyltransferase" evidence="1">
    <location>
        <begin position="4"/>
        <end position="153"/>
    </location>
</feature>
<evidence type="ECO:0000313" key="3">
    <source>
        <dbReference type="Proteomes" id="UP000027997"/>
    </source>
</evidence>
<keyword evidence="3" id="KW-1185">Reference proteome</keyword>
<dbReference type="AlphaFoldDB" id="A0A081K8L6"/>
<dbReference type="Gene3D" id="3.40.630.30">
    <property type="match status" value="1"/>
</dbReference>
<dbReference type="SUPFAM" id="SSF55729">
    <property type="entry name" value="Acyl-CoA N-acyltransferases (Nat)"/>
    <property type="match status" value="1"/>
</dbReference>
<sequence length="159" mass="18279">MKIINLKELPSCIATVAQWHYQEWGALYPESVLKDFQSDLEASLLTVSIPQTWVLEEGQCAWGSVSILEKDLPGYQEFSPWLANVYVEPSKRGQGYGQQLVKVAMAFAQQQNLYPLFLYTPDQVSFYEKLGWHTFKDDTHQGKKIFLMSMQSCLTHTHI</sequence>
<dbReference type="GO" id="GO:0008080">
    <property type="term" value="F:N-acetyltransferase activity"/>
    <property type="evidence" value="ECO:0007669"/>
    <property type="project" value="InterPro"/>
</dbReference>
<dbReference type="InterPro" id="IPR039840">
    <property type="entry name" value="NAA80"/>
</dbReference>
<name>A0A081K8L6_9GAMM</name>
<dbReference type="RefSeq" id="WP_026258026.1">
    <property type="nucleotide sequence ID" value="NZ_JOJP01000001.1"/>
</dbReference>
<dbReference type="Pfam" id="PF13508">
    <property type="entry name" value="Acetyltransf_7"/>
    <property type="match status" value="1"/>
</dbReference>
<dbReference type="EMBL" id="JOJP01000001">
    <property type="protein sequence ID" value="KEI70492.1"/>
    <property type="molecule type" value="Genomic_DNA"/>
</dbReference>
<evidence type="ECO:0000313" key="2">
    <source>
        <dbReference type="EMBL" id="KEI70492.1"/>
    </source>
</evidence>
<dbReference type="eggNOG" id="COG0454">
    <property type="taxonomic scope" value="Bacteria"/>
</dbReference>
<dbReference type="PANTHER" id="PTHR13538:SF4">
    <property type="entry name" value="N-ALPHA-ACETYLTRANSFERASE 80"/>
    <property type="match status" value="1"/>
</dbReference>
<proteinExistence type="predicted"/>
<accession>A0A081K8L6</accession>